<organism evidence="2 3">
    <name type="scientific">Tetragonisca angustula</name>
    <dbReference type="NCBI Taxonomy" id="166442"/>
    <lineage>
        <taxon>Eukaryota</taxon>
        <taxon>Metazoa</taxon>
        <taxon>Ecdysozoa</taxon>
        <taxon>Arthropoda</taxon>
        <taxon>Hexapoda</taxon>
        <taxon>Insecta</taxon>
        <taxon>Pterygota</taxon>
        <taxon>Neoptera</taxon>
        <taxon>Endopterygota</taxon>
        <taxon>Hymenoptera</taxon>
        <taxon>Apocrita</taxon>
        <taxon>Aculeata</taxon>
        <taxon>Apoidea</taxon>
        <taxon>Anthophila</taxon>
        <taxon>Apidae</taxon>
        <taxon>Tetragonisca</taxon>
    </lineage>
</organism>
<dbReference type="AlphaFoldDB" id="A0AAW1A005"/>
<evidence type="ECO:0000256" key="1">
    <source>
        <dbReference type="SAM" id="MobiDB-lite"/>
    </source>
</evidence>
<dbReference type="Proteomes" id="UP001432146">
    <property type="component" value="Unassembled WGS sequence"/>
</dbReference>
<feature type="region of interest" description="Disordered" evidence="1">
    <location>
        <begin position="193"/>
        <end position="222"/>
    </location>
</feature>
<proteinExistence type="predicted"/>
<comment type="caution">
    <text evidence="2">The sequence shown here is derived from an EMBL/GenBank/DDBJ whole genome shotgun (WGS) entry which is preliminary data.</text>
</comment>
<evidence type="ECO:0000313" key="3">
    <source>
        <dbReference type="Proteomes" id="UP001432146"/>
    </source>
</evidence>
<protein>
    <submittedName>
        <fullName evidence="2">Uncharacterized protein</fullName>
    </submittedName>
</protein>
<feature type="compositionally biased region" description="Polar residues" evidence="1">
    <location>
        <begin position="144"/>
        <end position="154"/>
    </location>
</feature>
<accession>A0AAW1A005</accession>
<dbReference type="EMBL" id="JAWNGG020000095">
    <property type="protein sequence ID" value="KAK9302502.1"/>
    <property type="molecule type" value="Genomic_DNA"/>
</dbReference>
<feature type="compositionally biased region" description="Basic and acidic residues" evidence="1">
    <location>
        <begin position="124"/>
        <end position="135"/>
    </location>
</feature>
<gene>
    <name evidence="2" type="ORF">QLX08_005561</name>
</gene>
<reference evidence="2 3" key="1">
    <citation type="submission" date="2024-05" db="EMBL/GenBank/DDBJ databases">
        <title>The nuclear and mitochondrial genome assemblies of Tetragonisca angustula (Apidae: Meliponini), a tiny yet remarkable pollinator in the Neotropics.</title>
        <authorList>
            <person name="Ferrari R."/>
            <person name="Ricardo P.C."/>
            <person name="Dias F.C."/>
            <person name="Araujo N.S."/>
            <person name="Soares D.O."/>
            <person name="Zhou Q.-S."/>
            <person name="Zhu C.-D."/>
            <person name="Coutinho L."/>
            <person name="Airas M.C."/>
            <person name="Batista T.M."/>
        </authorList>
    </citation>
    <scope>NUCLEOTIDE SEQUENCE [LARGE SCALE GENOMIC DNA]</scope>
    <source>
        <strain evidence="2">ASF017062</strain>
        <tissue evidence="2">Abdomen</tissue>
    </source>
</reference>
<keyword evidence="3" id="KW-1185">Reference proteome</keyword>
<sequence length="222" mass="26560">MHGMQFVWKQSRHSKNYIVRYNATLLELLQRKFVKRKYDRYAKESVNSYTQRYNAKWNELRYATEAEHRLPTKRKLVLQIKKESAIRTYINGLREEYANRVEDAMSRSIDEARTKALTIELRNREQQQCQRRDVTTKAPPQRTLPFNKSSTPPRTVTYPRPSETTQRTSILQCTYCKRYGHSEANCFRKHQNFQLRQNQGRPPPRANRTETKDENQESTDPE</sequence>
<feature type="region of interest" description="Disordered" evidence="1">
    <location>
        <begin position="124"/>
        <end position="164"/>
    </location>
</feature>
<name>A0AAW1A005_9HYME</name>
<evidence type="ECO:0000313" key="2">
    <source>
        <dbReference type="EMBL" id="KAK9302502.1"/>
    </source>
</evidence>